<feature type="compositionally biased region" description="Polar residues" evidence="1">
    <location>
        <begin position="360"/>
        <end position="376"/>
    </location>
</feature>
<feature type="region of interest" description="Disordered" evidence="1">
    <location>
        <begin position="344"/>
        <end position="376"/>
    </location>
</feature>
<accession>B0Y1F2</accession>
<evidence type="ECO:0000313" key="2">
    <source>
        <dbReference type="EMBL" id="EDP51982.1"/>
    </source>
</evidence>
<dbReference type="VEuPathDB" id="FungiDB:AFUB_060120"/>
<dbReference type="AlphaFoldDB" id="B0Y1F2"/>
<name>B0Y1F2_ASPFC</name>
<dbReference type="HOGENOM" id="CLU_038592_0_0_1"/>
<organism evidence="2 3">
    <name type="scientific">Aspergillus fumigatus (strain CBS 144.89 / FGSC A1163 / CEA10)</name>
    <name type="common">Neosartorya fumigata</name>
    <dbReference type="NCBI Taxonomy" id="451804"/>
    <lineage>
        <taxon>Eukaryota</taxon>
        <taxon>Fungi</taxon>
        <taxon>Dikarya</taxon>
        <taxon>Ascomycota</taxon>
        <taxon>Pezizomycotina</taxon>
        <taxon>Eurotiomycetes</taxon>
        <taxon>Eurotiomycetidae</taxon>
        <taxon>Eurotiales</taxon>
        <taxon>Aspergillaceae</taxon>
        <taxon>Aspergillus</taxon>
        <taxon>Aspergillus subgen. Fumigati</taxon>
    </lineage>
</organism>
<proteinExistence type="predicted"/>
<keyword evidence="3" id="KW-1185">Reference proteome</keyword>
<dbReference type="EMBL" id="DS499597">
    <property type="protein sequence ID" value="EDP51982.1"/>
    <property type="molecule type" value="Genomic_DNA"/>
</dbReference>
<dbReference type="Proteomes" id="UP000001699">
    <property type="component" value="Unassembled WGS sequence"/>
</dbReference>
<gene>
    <name evidence="2" type="ORF">AFUB_060120</name>
</gene>
<evidence type="ECO:0000313" key="3">
    <source>
        <dbReference type="Proteomes" id="UP000001699"/>
    </source>
</evidence>
<dbReference type="OrthoDB" id="202825at2759"/>
<protein>
    <submittedName>
        <fullName evidence="2">Uncharacterized protein</fullName>
    </submittedName>
</protein>
<sequence>MACLVHNFYSIIINFPCQAKDTLDHGDNSHGGQLYAIPGSAGPCNGYRQTEADRHECSRLIGLLSLFCTNQANQVLDYVLQIRKNIKNAESCGRDYLEDRFFDSVSFWQHAYKKSEAEQSRLMDRIYELEQRNEVLITKLQSQNSLSQEVTQVSVKRKANGCLNARKRAKTQVNFQSQAFGMVFESSKLVEQPEYMEEGQSRVSTLSSILTHWSILTASASFMRHFYALQRAIQRRPSRSTIVQSSADLCEVAVHEVLTAVCWRGHTTRPSKKPVLQAKRPHLEQVLHSIKCAFQLILKALEKLAETENDLHGKGQLAYHLIKLYQAIATALEQYCISKSGQISASAGSSKTPKNKPSRKSTSAKPCQGLENPTTTPVDEVASQISRLLGSIAISLNLSYAVHRTLLEGLLCILLTRVGTLLCIFVFQDLQIRPDLHVNQTKLPLPQGLQGVKLDDLSLHAMQMEAKHLIWPLERSLTLLDTCTSSSSTLGPQDAPETMAWLAKVKQQLQGTLLQALFGSDHSVFPHALQQPEPPDTHELERLQNCTQIPEQSVPDWFTQEIWRLLGWDLLAPQDTS</sequence>
<reference evidence="2 3" key="1">
    <citation type="journal article" date="2008" name="PLoS Genet.">
        <title>Genomic islands in the pathogenic filamentous fungus Aspergillus fumigatus.</title>
        <authorList>
            <person name="Fedorova N.D."/>
            <person name="Khaldi N."/>
            <person name="Joardar V.S."/>
            <person name="Maiti R."/>
            <person name="Amedeo P."/>
            <person name="Anderson M.J."/>
            <person name="Crabtree J."/>
            <person name="Silva J.C."/>
            <person name="Badger J.H."/>
            <person name="Albarraq A."/>
            <person name="Angiuoli S."/>
            <person name="Bussey H."/>
            <person name="Bowyer P."/>
            <person name="Cotty P.J."/>
            <person name="Dyer P.S."/>
            <person name="Egan A."/>
            <person name="Galens K."/>
            <person name="Fraser-Liggett C.M."/>
            <person name="Haas B.J."/>
            <person name="Inman J.M."/>
            <person name="Kent R."/>
            <person name="Lemieux S."/>
            <person name="Malavazi I."/>
            <person name="Orvis J."/>
            <person name="Roemer T."/>
            <person name="Ronning C.M."/>
            <person name="Sundaram J.P."/>
            <person name="Sutton G."/>
            <person name="Turner G."/>
            <person name="Venter J.C."/>
            <person name="White O.R."/>
            <person name="Whitty B.R."/>
            <person name="Youngman P."/>
            <person name="Wolfe K.H."/>
            <person name="Goldman G.H."/>
            <person name="Wortman J.R."/>
            <person name="Jiang B."/>
            <person name="Denning D.W."/>
            <person name="Nierman W.C."/>
        </authorList>
    </citation>
    <scope>NUCLEOTIDE SEQUENCE [LARGE SCALE GENOMIC DNA]</scope>
    <source>
        <strain evidence="3">CBS 144.89 / FGSC A1163 / CEA10</strain>
    </source>
</reference>
<evidence type="ECO:0000256" key="1">
    <source>
        <dbReference type="SAM" id="MobiDB-lite"/>
    </source>
</evidence>